<proteinExistence type="predicted"/>
<keyword evidence="1" id="KW-0812">Transmembrane</keyword>
<gene>
    <name evidence="2" type="ORF">NSCI0253_LOCUS19071</name>
</gene>
<keyword evidence="1" id="KW-1133">Transmembrane helix</keyword>
<evidence type="ECO:0000256" key="1">
    <source>
        <dbReference type="SAM" id="Phobius"/>
    </source>
</evidence>
<accession>A0A7S1A785</accession>
<reference evidence="2" key="1">
    <citation type="submission" date="2021-01" db="EMBL/GenBank/DDBJ databases">
        <authorList>
            <person name="Corre E."/>
            <person name="Pelletier E."/>
            <person name="Niang G."/>
            <person name="Scheremetjew M."/>
            <person name="Finn R."/>
            <person name="Kale V."/>
            <person name="Holt S."/>
            <person name="Cochrane G."/>
            <person name="Meng A."/>
            <person name="Brown T."/>
            <person name="Cohen L."/>
        </authorList>
    </citation>
    <scope>NUCLEOTIDE SEQUENCE</scope>
</reference>
<dbReference type="AlphaFoldDB" id="A0A7S1A785"/>
<protein>
    <submittedName>
        <fullName evidence="2">Uncharacterized protein</fullName>
    </submittedName>
</protein>
<feature type="transmembrane region" description="Helical" evidence="1">
    <location>
        <begin position="39"/>
        <end position="66"/>
    </location>
</feature>
<name>A0A7S1A785_NOCSC</name>
<dbReference type="EMBL" id="HBFQ01026988">
    <property type="protein sequence ID" value="CAD8844721.1"/>
    <property type="molecule type" value="Transcribed_RNA"/>
</dbReference>
<sequence length="131" mass="14890">MPRAIHHNSLLRASGTSGFKVSADTMQVLFTWMDTLGHWYSLFSAFSLLDMFFGVLVVACLCYIACHLLSIVREVFLCVFRLYKKKTAMPEDKPIMHMERRKKKRFSTQHLKLIPQSSGECAVACEAVRGG</sequence>
<keyword evidence="1" id="KW-0472">Membrane</keyword>
<evidence type="ECO:0000313" key="2">
    <source>
        <dbReference type="EMBL" id="CAD8844721.1"/>
    </source>
</evidence>
<organism evidence="2">
    <name type="scientific">Noctiluca scintillans</name>
    <name type="common">Sea sparkle</name>
    <name type="synonym">Red tide dinoflagellate</name>
    <dbReference type="NCBI Taxonomy" id="2966"/>
    <lineage>
        <taxon>Eukaryota</taxon>
        <taxon>Sar</taxon>
        <taxon>Alveolata</taxon>
        <taxon>Dinophyceae</taxon>
        <taxon>Noctilucales</taxon>
        <taxon>Noctilucaceae</taxon>
        <taxon>Noctiluca</taxon>
    </lineage>
</organism>